<dbReference type="PANTHER" id="PTHR46558">
    <property type="entry name" value="TRACRIPTIONAL REGULATORY PROTEIN-RELATED-RELATED"/>
    <property type="match status" value="1"/>
</dbReference>
<dbReference type="EMBL" id="UHIC01000001">
    <property type="protein sequence ID" value="SUO97598.1"/>
    <property type="molecule type" value="Genomic_DNA"/>
</dbReference>
<reference evidence="4 5" key="1">
    <citation type="submission" date="2018-06" db="EMBL/GenBank/DDBJ databases">
        <authorList>
            <consortium name="Pathogen Informatics"/>
            <person name="Doyle S."/>
        </authorList>
    </citation>
    <scope>NUCLEOTIDE SEQUENCE [LARGE SCALE GENOMIC DNA]</scope>
    <source>
        <strain evidence="4 5">NCTC13337</strain>
    </source>
</reference>
<accession>A0A380MZ96</accession>
<keyword evidence="2" id="KW-0812">Transmembrane</keyword>
<evidence type="ECO:0000256" key="2">
    <source>
        <dbReference type="SAM" id="Phobius"/>
    </source>
</evidence>
<proteinExistence type="predicted"/>
<dbReference type="Gene3D" id="1.10.260.40">
    <property type="entry name" value="lambda repressor-like DNA-binding domains"/>
    <property type="match status" value="1"/>
</dbReference>
<dbReference type="Pfam" id="PF01381">
    <property type="entry name" value="HTH_3"/>
    <property type="match status" value="1"/>
</dbReference>
<dbReference type="AlphaFoldDB" id="A0A380MZ96"/>
<evidence type="ECO:0000256" key="1">
    <source>
        <dbReference type="ARBA" id="ARBA00023125"/>
    </source>
</evidence>
<dbReference type="CDD" id="cd00093">
    <property type="entry name" value="HTH_XRE"/>
    <property type="match status" value="1"/>
</dbReference>
<dbReference type="SMART" id="SM00530">
    <property type="entry name" value="HTH_XRE"/>
    <property type="match status" value="1"/>
</dbReference>
<dbReference type="Pfam" id="PF13239">
    <property type="entry name" value="2TM"/>
    <property type="match status" value="1"/>
</dbReference>
<dbReference type="PANTHER" id="PTHR46558:SF4">
    <property type="entry name" value="DNA-BIDING PHAGE PROTEIN"/>
    <property type="match status" value="1"/>
</dbReference>
<dbReference type="InterPro" id="IPR010982">
    <property type="entry name" value="Lambda_DNA-bd_dom_sf"/>
</dbReference>
<keyword evidence="1" id="KW-0238">DNA-binding</keyword>
<feature type="transmembrane region" description="Helical" evidence="2">
    <location>
        <begin position="89"/>
        <end position="110"/>
    </location>
</feature>
<organism evidence="4 5">
    <name type="scientific">Suttonella ornithocola</name>
    <dbReference type="NCBI Taxonomy" id="279832"/>
    <lineage>
        <taxon>Bacteria</taxon>
        <taxon>Pseudomonadati</taxon>
        <taxon>Pseudomonadota</taxon>
        <taxon>Gammaproteobacteria</taxon>
        <taxon>Cardiobacteriales</taxon>
        <taxon>Cardiobacteriaceae</taxon>
        <taxon>Suttonella</taxon>
    </lineage>
</organism>
<evidence type="ECO:0000313" key="5">
    <source>
        <dbReference type="Proteomes" id="UP000254601"/>
    </source>
</evidence>
<gene>
    <name evidence="4" type="ORF">NCTC13337_02517</name>
</gene>
<evidence type="ECO:0000313" key="4">
    <source>
        <dbReference type="EMBL" id="SUO97598.1"/>
    </source>
</evidence>
<feature type="domain" description="HTH cro/C1-type" evidence="3">
    <location>
        <begin position="5"/>
        <end position="58"/>
    </location>
</feature>
<dbReference type="GO" id="GO:0003677">
    <property type="term" value="F:DNA binding"/>
    <property type="evidence" value="ECO:0007669"/>
    <property type="project" value="UniProtKB-KW"/>
</dbReference>
<sequence length="159" mass="18659">MQTKLKAMREARGWSQEKLAEMAGLSTRTIQRIESGQRVGLESWLALAAVFEMTVQNLQGATMNEENKIGHLTSEEQQILNTVRQQRNFYLHLSKYIVIILFLLVINLLTSPHYLWVGWVAFGWGVGLACRAFFIFSPWKWFDDEWERREVEKRIGRRL</sequence>
<dbReference type="Proteomes" id="UP000254601">
    <property type="component" value="Unassembled WGS sequence"/>
</dbReference>
<dbReference type="RefSeq" id="WP_072576083.1">
    <property type="nucleotide sequence ID" value="NZ_LWHB01000049.1"/>
</dbReference>
<dbReference type="InterPro" id="IPR025698">
    <property type="entry name" value="2TM_dom"/>
</dbReference>
<keyword evidence="2" id="KW-0472">Membrane</keyword>
<protein>
    <submittedName>
        <fullName evidence="4">Predicted transcriptional regulator</fullName>
    </submittedName>
</protein>
<dbReference type="InterPro" id="IPR001387">
    <property type="entry name" value="Cro/C1-type_HTH"/>
</dbReference>
<feature type="transmembrane region" description="Helical" evidence="2">
    <location>
        <begin position="116"/>
        <end position="139"/>
    </location>
</feature>
<name>A0A380MZ96_9GAMM</name>
<keyword evidence="5" id="KW-1185">Reference proteome</keyword>
<dbReference type="PROSITE" id="PS50943">
    <property type="entry name" value="HTH_CROC1"/>
    <property type="match status" value="1"/>
</dbReference>
<dbReference type="OrthoDB" id="21915at2"/>
<keyword evidence="2" id="KW-1133">Transmembrane helix</keyword>
<dbReference type="SUPFAM" id="SSF47413">
    <property type="entry name" value="lambda repressor-like DNA-binding domains"/>
    <property type="match status" value="1"/>
</dbReference>
<evidence type="ECO:0000259" key="3">
    <source>
        <dbReference type="PROSITE" id="PS50943"/>
    </source>
</evidence>